<accession>A0A9Q0FLC2</accession>
<keyword evidence="3" id="KW-0479">Metal-binding</keyword>
<dbReference type="AlphaFoldDB" id="A0A9Q0FLC2"/>
<dbReference type="GO" id="GO:0008270">
    <property type="term" value="F:zinc ion binding"/>
    <property type="evidence" value="ECO:0007669"/>
    <property type="project" value="UniProtKB-KW"/>
</dbReference>
<proteinExistence type="predicted"/>
<dbReference type="GO" id="GO:0005737">
    <property type="term" value="C:cytoplasm"/>
    <property type="evidence" value="ECO:0007669"/>
    <property type="project" value="TreeGrafter"/>
</dbReference>
<dbReference type="PROSITE" id="PS50089">
    <property type="entry name" value="ZF_RING_2"/>
    <property type="match status" value="1"/>
</dbReference>
<dbReference type="EC" id="2.3.2.27" evidence="2"/>
<dbReference type="SUPFAM" id="SSF57850">
    <property type="entry name" value="RING/U-box"/>
    <property type="match status" value="1"/>
</dbReference>
<feature type="compositionally biased region" description="Polar residues" evidence="7">
    <location>
        <begin position="19"/>
        <end position="31"/>
    </location>
</feature>
<dbReference type="OrthoDB" id="851237at2759"/>
<dbReference type="GO" id="GO:0016567">
    <property type="term" value="P:protein ubiquitination"/>
    <property type="evidence" value="ECO:0007669"/>
    <property type="project" value="TreeGrafter"/>
</dbReference>
<dbReference type="InterPro" id="IPR001841">
    <property type="entry name" value="Znf_RING"/>
</dbReference>
<evidence type="ECO:0000256" key="3">
    <source>
        <dbReference type="ARBA" id="ARBA00022723"/>
    </source>
</evidence>
<gene>
    <name evidence="9" type="ORF">Tsubulata_016011</name>
</gene>
<evidence type="ECO:0000256" key="2">
    <source>
        <dbReference type="ARBA" id="ARBA00012483"/>
    </source>
</evidence>
<reference evidence="9" key="2">
    <citation type="journal article" date="2023" name="Plants (Basel)">
        <title>Annotation of the Turnera subulata (Passifloraceae) Draft Genome Reveals the S-Locus Evolved after the Divergence of Turneroideae from Passifloroideae in a Stepwise Manner.</title>
        <authorList>
            <person name="Henning P.M."/>
            <person name="Roalson E.H."/>
            <person name="Mir W."/>
            <person name="McCubbin A.G."/>
            <person name="Shore J.S."/>
        </authorList>
    </citation>
    <scope>NUCLEOTIDE SEQUENCE</scope>
    <source>
        <strain evidence="9">F60SS</strain>
    </source>
</reference>
<evidence type="ECO:0000256" key="7">
    <source>
        <dbReference type="SAM" id="MobiDB-lite"/>
    </source>
</evidence>
<dbReference type="PANTHER" id="PTHR15710:SF196">
    <property type="entry name" value="F6A14.12 PROTEIN-RELATED"/>
    <property type="match status" value="1"/>
</dbReference>
<dbReference type="Proteomes" id="UP001141552">
    <property type="component" value="Unassembled WGS sequence"/>
</dbReference>
<dbReference type="Pfam" id="PF13639">
    <property type="entry name" value="zf-RING_2"/>
    <property type="match status" value="1"/>
</dbReference>
<evidence type="ECO:0000256" key="6">
    <source>
        <dbReference type="PROSITE-ProRule" id="PRU00175"/>
    </source>
</evidence>
<evidence type="ECO:0000259" key="8">
    <source>
        <dbReference type="PROSITE" id="PS50089"/>
    </source>
</evidence>
<evidence type="ECO:0000256" key="1">
    <source>
        <dbReference type="ARBA" id="ARBA00000900"/>
    </source>
</evidence>
<evidence type="ECO:0000256" key="4">
    <source>
        <dbReference type="ARBA" id="ARBA00022771"/>
    </source>
</evidence>
<name>A0A9Q0FLC2_9ROSI</name>
<keyword evidence="5" id="KW-0862">Zinc</keyword>
<keyword evidence="4 6" id="KW-0863">Zinc-finger</keyword>
<reference evidence="9" key="1">
    <citation type="submission" date="2022-02" db="EMBL/GenBank/DDBJ databases">
        <authorList>
            <person name="Henning P.M."/>
            <person name="McCubbin A.G."/>
            <person name="Shore J.S."/>
        </authorList>
    </citation>
    <scope>NUCLEOTIDE SEQUENCE</scope>
    <source>
        <strain evidence="9">F60SS</strain>
        <tissue evidence="9">Leaves</tissue>
    </source>
</reference>
<dbReference type="GO" id="GO:0061630">
    <property type="term" value="F:ubiquitin protein ligase activity"/>
    <property type="evidence" value="ECO:0007669"/>
    <property type="project" value="UniProtKB-EC"/>
</dbReference>
<evidence type="ECO:0000313" key="10">
    <source>
        <dbReference type="Proteomes" id="UP001141552"/>
    </source>
</evidence>
<keyword evidence="10" id="KW-1185">Reference proteome</keyword>
<dbReference type="SMART" id="SM00184">
    <property type="entry name" value="RING"/>
    <property type="match status" value="1"/>
</dbReference>
<protein>
    <recommendedName>
        <fullName evidence="2">RING-type E3 ubiquitin transferase</fullName>
        <ecNumber evidence="2">2.3.2.27</ecNumber>
    </recommendedName>
</protein>
<feature type="domain" description="RING-type" evidence="8">
    <location>
        <begin position="266"/>
        <end position="307"/>
    </location>
</feature>
<dbReference type="InterPro" id="IPR013083">
    <property type="entry name" value="Znf_RING/FYVE/PHD"/>
</dbReference>
<dbReference type="PANTHER" id="PTHR15710">
    <property type="entry name" value="E3 UBIQUITIN-PROTEIN LIGASE PRAJA"/>
    <property type="match status" value="1"/>
</dbReference>
<evidence type="ECO:0000313" key="9">
    <source>
        <dbReference type="EMBL" id="KAJ4832461.1"/>
    </source>
</evidence>
<feature type="compositionally biased region" description="Polar residues" evidence="7">
    <location>
        <begin position="1"/>
        <end position="12"/>
    </location>
</feature>
<comment type="caution">
    <text evidence="9">The sequence shown here is derived from an EMBL/GenBank/DDBJ whole genome shotgun (WGS) entry which is preliminary data.</text>
</comment>
<feature type="region of interest" description="Disordered" evidence="7">
    <location>
        <begin position="1"/>
        <end position="31"/>
    </location>
</feature>
<organism evidence="9 10">
    <name type="scientific">Turnera subulata</name>
    <dbReference type="NCBI Taxonomy" id="218843"/>
    <lineage>
        <taxon>Eukaryota</taxon>
        <taxon>Viridiplantae</taxon>
        <taxon>Streptophyta</taxon>
        <taxon>Embryophyta</taxon>
        <taxon>Tracheophyta</taxon>
        <taxon>Spermatophyta</taxon>
        <taxon>Magnoliopsida</taxon>
        <taxon>eudicotyledons</taxon>
        <taxon>Gunneridae</taxon>
        <taxon>Pentapetalae</taxon>
        <taxon>rosids</taxon>
        <taxon>fabids</taxon>
        <taxon>Malpighiales</taxon>
        <taxon>Passifloraceae</taxon>
        <taxon>Turnera</taxon>
    </lineage>
</organism>
<dbReference type="EMBL" id="JAKUCV010005127">
    <property type="protein sequence ID" value="KAJ4832461.1"/>
    <property type="molecule type" value="Genomic_DNA"/>
</dbReference>
<evidence type="ECO:0000256" key="5">
    <source>
        <dbReference type="ARBA" id="ARBA00022833"/>
    </source>
</evidence>
<comment type="catalytic activity">
    <reaction evidence="1">
        <text>S-ubiquitinyl-[E2 ubiquitin-conjugating enzyme]-L-cysteine + [acceptor protein]-L-lysine = [E2 ubiquitin-conjugating enzyme]-L-cysteine + N(6)-ubiquitinyl-[acceptor protein]-L-lysine.</text>
        <dbReference type="EC" id="2.3.2.27"/>
    </reaction>
</comment>
<sequence>MCGVPDQNSSACDSPWNKLMSSSAQPGQPNSTTAAAAAAAFLWSCYFATDTQIPGADNILPPDDEDLSEDDFMSHDVEEEDDEDLFVDDLMSDDLFVDDLMSDDVDEEDDEDLFVDDLMSDDVGEEDDDIFLPLDELISGHTDINDSNDFSPCSTCYGADDEVLEAPTILPGQEDNDYDGDGDVDFDVESLLQSPPANAGDLSRILRFARTAADPTDEEAAQLEGVFLDISDFIGVDDGPRTLHASKESIQRLDKVKIEGPSGFVCSVCMEDLQIGSVGKRMPCQHVYHGGCIDQWLMIKNTCPTCRYQMPVDPD</sequence>
<dbReference type="Gene3D" id="3.30.40.10">
    <property type="entry name" value="Zinc/RING finger domain, C3HC4 (zinc finger)"/>
    <property type="match status" value="1"/>
</dbReference>